<name>A0A0L9VP02_PHAAN</name>
<gene>
    <name evidence="1" type="ORF">LR48_Vigan10g234100</name>
</gene>
<dbReference type="Gramene" id="KOM56449">
    <property type="protein sequence ID" value="KOM56449"/>
    <property type="gene ID" value="LR48_Vigan10g234100"/>
</dbReference>
<dbReference type="Proteomes" id="UP000053144">
    <property type="component" value="Chromosome 10"/>
</dbReference>
<evidence type="ECO:0000313" key="1">
    <source>
        <dbReference type="EMBL" id="KOM56449.1"/>
    </source>
</evidence>
<dbReference type="AlphaFoldDB" id="A0A0L9VP02"/>
<organism evidence="1 2">
    <name type="scientific">Phaseolus angularis</name>
    <name type="common">Azuki bean</name>
    <name type="synonym">Vigna angularis</name>
    <dbReference type="NCBI Taxonomy" id="3914"/>
    <lineage>
        <taxon>Eukaryota</taxon>
        <taxon>Viridiplantae</taxon>
        <taxon>Streptophyta</taxon>
        <taxon>Embryophyta</taxon>
        <taxon>Tracheophyta</taxon>
        <taxon>Spermatophyta</taxon>
        <taxon>Magnoliopsida</taxon>
        <taxon>eudicotyledons</taxon>
        <taxon>Gunneridae</taxon>
        <taxon>Pentapetalae</taxon>
        <taxon>rosids</taxon>
        <taxon>fabids</taxon>
        <taxon>Fabales</taxon>
        <taxon>Fabaceae</taxon>
        <taxon>Papilionoideae</taxon>
        <taxon>50 kb inversion clade</taxon>
        <taxon>NPAAA clade</taxon>
        <taxon>indigoferoid/millettioid clade</taxon>
        <taxon>Phaseoleae</taxon>
        <taxon>Vigna</taxon>
    </lineage>
</organism>
<proteinExistence type="predicted"/>
<reference evidence="2" key="1">
    <citation type="journal article" date="2015" name="Proc. Natl. Acad. Sci. U.S.A.">
        <title>Genome sequencing of adzuki bean (Vigna angularis) provides insight into high starch and low fat accumulation and domestication.</title>
        <authorList>
            <person name="Yang K."/>
            <person name="Tian Z."/>
            <person name="Chen C."/>
            <person name="Luo L."/>
            <person name="Zhao B."/>
            <person name="Wang Z."/>
            <person name="Yu L."/>
            <person name="Li Y."/>
            <person name="Sun Y."/>
            <person name="Li W."/>
            <person name="Chen Y."/>
            <person name="Li Y."/>
            <person name="Zhang Y."/>
            <person name="Ai D."/>
            <person name="Zhao J."/>
            <person name="Shang C."/>
            <person name="Ma Y."/>
            <person name="Wu B."/>
            <person name="Wang M."/>
            <person name="Gao L."/>
            <person name="Sun D."/>
            <person name="Zhang P."/>
            <person name="Guo F."/>
            <person name="Wang W."/>
            <person name="Li Y."/>
            <person name="Wang J."/>
            <person name="Varshney R.K."/>
            <person name="Wang J."/>
            <person name="Ling H.Q."/>
            <person name="Wan P."/>
        </authorList>
    </citation>
    <scope>NUCLEOTIDE SEQUENCE</scope>
    <source>
        <strain evidence="2">cv. Jingnong 6</strain>
    </source>
</reference>
<dbReference type="EMBL" id="CM003380">
    <property type="protein sequence ID" value="KOM56449.1"/>
    <property type="molecule type" value="Genomic_DNA"/>
</dbReference>
<accession>A0A0L9VP02</accession>
<protein>
    <submittedName>
        <fullName evidence="1">Uncharacterized protein</fullName>
    </submittedName>
</protein>
<evidence type="ECO:0000313" key="2">
    <source>
        <dbReference type="Proteomes" id="UP000053144"/>
    </source>
</evidence>
<sequence>MFHKLRNQLVEEAKKAGEIVVPNFKGMIVDTHWPFSGTKRFVPPKQEDVGALVVMRKRLKENELKMVEKAELATLIHAMLKFQSRSLMLGRKVSSKNVKFDMNKDIFEVRTMDVDEISTAKAIEKTTIAEDVNDDAYKGETAKVSPYVAIAL</sequence>